<gene>
    <name evidence="2" type="ORF">CFP56_037475</name>
</gene>
<proteinExistence type="predicted"/>
<comment type="caution">
    <text evidence="2">The sequence shown here is derived from an EMBL/GenBank/DDBJ whole genome shotgun (WGS) entry which is preliminary data.</text>
</comment>
<evidence type="ECO:0000313" key="2">
    <source>
        <dbReference type="EMBL" id="KAK7821699.1"/>
    </source>
</evidence>
<evidence type="ECO:0000256" key="1">
    <source>
        <dbReference type="SAM" id="MobiDB-lite"/>
    </source>
</evidence>
<protein>
    <submittedName>
        <fullName evidence="2">Uncharacterized protein</fullName>
    </submittedName>
</protein>
<sequence length="64" mass="6892">MEYAETTSSSSFILPYSSSSNAVPSPTMTASTDAEDCKLWPPPIEKHFIDVLVEEEAKGNIPSG</sequence>
<name>A0AAW0J601_QUESU</name>
<keyword evidence="3" id="KW-1185">Reference proteome</keyword>
<feature type="region of interest" description="Disordered" evidence="1">
    <location>
        <begin position="1"/>
        <end position="38"/>
    </location>
</feature>
<dbReference type="Proteomes" id="UP000237347">
    <property type="component" value="Unassembled WGS sequence"/>
</dbReference>
<feature type="compositionally biased region" description="Polar residues" evidence="1">
    <location>
        <begin position="21"/>
        <end position="32"/>
    </location>
</feature>
<reference evidence="2 3" key="1">
    <citation type="journal article" date="2018" name="Sci. Data">
        <title>The draft genome sequence of cork oak.</title>
        <authorList>
            <person name="Ramos A.M."/>
            <person name="Usie A."/>
            <person name="Barbosa P."/>
            <person name="Barros P.M."/>
            <person name="Capote T."/>
            <person name="Chaves I."/>
            <person name="Simoes F."/>
            <person name="Abreu I."/>
            <person name="Carrasquinho I."/>
            <person name="Faro C."/>
            <person name="Guimaraes J.B."/>
            <person name="Mendonca D."/>
            <person name="Nobrega F."/>
            <person name="Rodrigues L."/>
            <person name="Saibo N.J.M."/>
            <person name="Varela M.C."/>
            <person name="Egas C."/>
            <person name="Matos J."/>
            <person name="Miguel C.M."/>
            <person name="Oliveira M.M."/>
            <person name="Ricardo C.P."/>
            <person name="Goncalves S."/>
        </authorList>
    </citation>
    <scope>NUCLEOTIDE SEQUENCE [LARGE SCALE GENOMIC DNA]</scope>
    <source>
        <strain evidence="3">cv. HL8</strain>
    </source>
</reference>
<dbReference type="EMBL" id="PKMF04000693">
    <property type="protein sequence ID" value="KAK7821699.1"/>
    <property type="molecule type" value="Genomic_DNA"/>
</dbReference>
<feature type="compositionally biased region" description="Low complexity" evidence="1">
    <location>
        <begin position="8"/>
        <end position="20"/>
    </location>
</feature>
<evidence type="ECO:0000313" key="3">
    <source>
        <dbReference type="Proteomes" id="UP000237347"/>
    </source>
</evidence>
<accession>A0AAW0J601</accession>
<dbReference type="AlphaFoldDB" id="A0AAW0J601"/>
<organism evidence="2 3">
    <name type="scientific">Quercus suber</name>
    <name type="common">Cork oak</name>
    <dbReference type="NCBI Taxonomy" id="58331"/>
    <lineage>
        <taxon>Eukaryota</taxon>
        <taxon>Viridiplantae</taxon>
        <taxon>Streptophyta</taxon>
        <taxon>Embryophyta</taxon>
        <taxon>Tracheophyta</taxon>
        <taxon>Spermatophyta</taxon>
        <taxon>Magnoliopsida</taxon>
        <taxon>eudicotyledons</taxon>
        <taxon>Gunneridae</taxon>
        <taxon>Pentapetalae</taxon>
        <taxon>rosids</taxon>
        <taxon>fabids</taxon>
        <taxon>Fagales</taxon>
        <taxon>Fagaceae</taxon>
        <taxon>Quercus</taxon>
    </lineage>
</organism>